<evidence type="ECO:0000313" key="2">
    <source>
        <dbReference type="Proteomes" id="UP000187455"/>
    </source>
</evidence>
<gene>
    <name evidence="1" type="ORF">AYI68_g8085</name>
</gene>
<dbReference type="Proteomes" id="UP000187455">
    <property type="component" value="Unassembled WGS sequence"/>
</dbReference>
<name>A0A1R0GLX9_9FUNG</name>
<keyword evidence="2" id="KW-1185">Reference proteome</keyword>
<feature type="non-terminal residue" evidence="1">
    <location>
        <position position="15"/>
    </location>
</feature>
<sequence length="15" mass="1857">MIQPYLSWCTFLLNK</sequence>
<comment type="caution">
    <text evidence="1">The sequence shown here is derived from an EMBL/GenBank/DDBJ whole genome shotgun (WGS) entry which is preliminary data.</text>
</comment>
<accession>A0A1R0GLX9</accession>
<proteinExistence type="predicted"/>
<protein>
    <submittedName>
        <fullName evidence="1">Uncharacterized protein</fullName>
    </submittedName>
</protein>
<dbReference type="EMBL" id="LSSL01007612">
    <property type="protein sequence ID" value="OLY77879.1"/>
    <property type="molecule type" value="Genomic_DNA"/>
</dbReference>
<reference evidence="1 2" key="1">
    <citation type="journal article" date="2016" name="Mol. Biol. Evol.">
        <title>Genome-Wide Survey of Gut Fungi (Harpellales) Reveals the First Horizontally Transferred Ubiquitin Gene from a Mosquito Host.</title>
        <authorList>
            <person name="Wang Y."/>
            <person name="White M.M."/>
            <person name="Kvist S."/>
            <person name="Moncalvo J.M."/>
        </authorList>
    </citation>
    <scope>NUCLEOTIDE SEQUENCE [LARGE SCALE GENOMIC DNA]</scope>
    <source>
        <strain evidence="1 2">ALG-7-W6</strain>
    </source>
</reference>
<organism evidence="1 2">
    <name type="scientific">Smittium mucronatum</name>
    <dbReference type="NCBI Taxonomy" id="133383"/>
    <lineage>
        <taxon>Eukaryota</taxon>
        <taxon>Fungi</taxon>
        <taxon>Fungi incertae sedis</taxon>
        <taxon>Zoopagomycota</taxon>
        <taxon>Kickxellomycotina</taxon>
        <taxon>Harpellomycetes</taxon>
        <taxon>Harpellales</taxon>
        <taxon>Legeriomycetaceae</taxon>
        <taxon>Smittium</taxon>
    </lineage>
</organism>
<evidence type="ECO:0000313" key="1">
    <source>
        <dbReference type="EMBL" id="OLY77879.1"/>
    </source>
</evidence>